<accession>A0ABQ8GMW9</accession>
<feature type="region of interest" description="Disordered" evidence="5">
    <location>
        <begin position="340"/>
        <end position="359"/>
    </location>
</feature>
<organism evidence="8 9">
    <name type="scientific">Macrophomina phaseolina</name>
    <dbReference type="NCBI Taxonomy" id="35725"/>
    <lineage>
        <taxon>Eukaryota</taxon>
        <taxon>Fungi</taxon>
        <taxon>Dikarya</taxon>
        <taxon>Ascomycota</taxon>
        <taxon>Pezizomycotina</taxon>
        <taxon>Dothideomycetes</taxon>
        <taxon>Dothideomycetes incertae sedis</taxon>
        <taxon>Botryosphaeriales</taxon>
        <taxon>Botryosphaeriaceae</taxon>
        <taxon>Macrophomina</taxon>
    </lineage>
</organism>
<feature type="compositionally biased region" description="Low complexity" evidence="5">
    <location>
        <begin position="340"/>
        <end position="351"/>
    </location>
</feature>
<dbReference type="Pfam" id="PF14378">
    <property type="entry name" value="PAP2_3"/>
    <property type="match status" value="1"/>
</dbReference>
<reference evidence="8 9" key="1">
    <citation type="journal article" date="2021" name="Nat. Commun.">
        <title>Genetic determinants of endophytism in the Arabidopsis root mycobiome.</title>
        <authorList>
            <person name="Mesny F."/>
            <person name="Miyauchi S."/>
            <person name="Thiergart T."/>
            <person name="Pickel B."/>
            <person name="Atanasova L."/>
            <person name="Karlsson M."/>
            <person name="Huettel B."/>
            <person name="Barry K.W."/>
            <person name="Haridas S."/>
            <person name="Chen C."/>
            <person name="Bauer D."/>
            <person name="Andreopoulos W."/>
            <person name="Pangilinan J."/>
            <person name="LaButti K."/>
            <person name="Riley R."/>
            <person name="Lipzen A."/>
            <person name="Clum A."/>
            <person name="Drula E."/>
            <person name="Henrissat B."/>
            <person name="Kohler A."/>
            <person name="Grigoriev I.V."/>
            <person name="Martin F.M."/>
            <person name="Hacquard S."/>
        </authorList>
    </citation>
    <scope>NUCLEOTIDE SEQUENCE [LARGE SCALE GENOMIC DNA]</scope>
    <source>
        <strain evidence="8 9">MPI-SDFR-AT-0080</strain>
    </source>
</reference>
<dbReference type="InterPro" id="IPR052185">
    <property type="entry name" value="IPC_Synthase-Related"/>
</dbReference>
<proteinExistence type="predicted"/>
<evidence type="ECO:0000256" key="2">
    <source>
        <dbReference type="ARBA" id="ARBA00022692"/>
    </source>
</evidence>
<evidence type="ECO:0000256" key="1">
    <source>
        <dbReference type="ARBA" id="ARBA00004141"/>
    </source>
</evidence>
<dbReference type="PANTHER" id="PTHR31310:SF16">
    <property type="entry name" value="INOSITOLPHOSPHOTRANSFERASE AUR1_IPT1 DOMAIN-CONTAINING PROTEIN"/>
    <property type="match status" value="1"/>
</dbReference>
<gene>
    <name evidence="8" type="ORF">B0J12DRAFT_371008</name>
</gene>
<evidence type="ECO:0000313" key="9">
    <source>
        <dbReference type="Proteomes" id="UP000774617"/>
    </source>
</evidence>
<evidence type="ECO:0000256" key="5">
    <source>
        <dbReference type="SAM" id="MobiDB-lite"/>
    </source>
</evidence>
<keyword evidence="2 6" id="KW-0812">Transmembrane</keyword>
<feature type="transmembrane region" description="Helical" evidence="6">
    <location>
        <begin position="151"/>
        <end position="170"/>
    </location>
</feature>
<evidence type="ECO:0000256" key="6">
    <source>
        <dbReference type="SAM" id="Phobius"/>
    </source>
</evidence>
<feature type="transmembrane region" description="Helical" evidence="6">
    <location>
        <begin position="265"/>
        <end position="284"/>
    </location>
</feature>
<evidence type="ECO:0000256" key="4">
    <source>
        <dbReference type="ARBA" id="ARBA00023136"/>
    </source>
</evidence>
<dbReference type="EMBL" id="JAGTJR010000006">
    <property type="protein sequence ID" value="KAH7058713.1"/>
    <property type="molecule type" value="Genomic_DNA"/>
</dbReference>
<dbReference type="PANTHER" id="PTHR31310">
    <property type="match status" value="1"/>
</dbReference>
<dbReference type="InterPro" id="IPR026841">
    <property type="entry name" value="Aur1/Ipt1"/>
</dbReference>
<name>A0ABQ8GMW9_9PEZI</name>
<comment type="caution">
    <text evidence="8">The sequence shown here is derived from an EMBL/GenBank/DDBJ whole genome shotgun (WGS) entry which is preliminary data.</text>
</comment>
<feature type="domain" description="Inositolphosphotransferase Aur1/Ipt1" evidence="7">
    <location>
        <begin position="118"/>
        <end position="298"/>
    </location>
</feature>
<dbReference type="Proteomes" id="UP000774617">
    <property type="component" value="Unassembled WGS sequence"/>
</dbReference>
<feature type="transmembrane region" description="Helical" evidence="6">
    <location>
        <begin position="182"/>
        <end position="199"/>
    </location>
</feature>
<comment type="subcellular location">
    <subcellularLocation>
        <location evidence="1">Membrane</location>
        <topology evidence="1">Multi-pass membrane protein</topology>
    </subcellularLocation>
</comment>
<keyword evidence="4 6" id="KW-0472">Membrane</keyword>
<feature type="transmembrane region" description="Helical" evidence="6">
    <location>
        <begin position="230"/>
        <end position="253"/>
    </location>
</feature>
<evidence type="ECO:0000259" key="7">
    <source>
        <dbReference type="Pfam" id="PF14378"/>
    </source>
</evidence>
<sequence length="359" mass="40905">MGAFKNLIEPGSIVLGFTAGTLINRRRAIRESERELHAPLLSAPRGASPSPTPQFYPDNTRFRNNLISRFLAKFPFLLEIWYWNLTYWVYQLARALTATIIRGNEAIFARAQAHAISILSFETRLHIAIELPIQKYILNHQPWLMTIFAKIYYSHIFVGVVFLVYIYTYLPTATFRKIRRTIAANNAIAFIVLSIYRCMPPRMLPPEYGFVDVLHSSVTNPGSAWTHNRFQLTIAAMPSLHFGTSLFLAVCLLRFSPHRMLRVVALLWPLAMLLTILATANHFVCDALVGSMVPVVGWRVNRWICVLEPLEQWGFWVCRTEKPEPFAWGRAKAYGEVRRSPASSGAASPQPWKDAESIV</sequence>
<keyword evidence="9" id="KW-1185">Reference proteome</keyword>
<evidence type="ECO:0000256" key="3">
    <source>
        <dbReference type="ARBA" id="ARBA00022989"/>
    </source>
</evidence>
<dbReference type="CDD" id="cd03386">
    <property type="entry name" value="PAP2_Aur1_like"/>
    <property type="match status" value="1"/>
</dbReference>
<keyword evidence="3 6" id="KW-1133">Transmembrane helix</keyword>
<evidence type="ECO:0000313" key="8">
    <source>
        <dbReference type="EMBL" id="KAH7058713.1"/>
    </source>
</evidence>
<protein>
    <submittedName>
        <fullName evidence="8">PAP2 superfamily-domain-containing protein</fullName>
    </submittedName>
</protein>